<sequence>MLYYEENHVSFEIDFWYLKEDLKTGYSSSLPMEGIKLMIF</sequence>
<evidence type="ECO:0000313" key="1">
    <source>
        <dbReference type="EMBL" id="EGC24717.1"/>
    </source>
</evidence>
<organism evidence="1 2">
    <name type="scientific">Streptococcus sanguinis SK405</name>
    <dbReference type="NCBI Taxonomy" id="888817"/>
    <lineage>
        <taxon>Bacteria</taxon>
        <taxon>Bacillati</taxon>
        <taxon>Bacillota</taxon>
        <taxon>Bacilli</taxon>
        <taxon>Lactobacillales</taxon>
        <taxon>Streptococcaceae</taxon>
        <taxon>Streptococcus</taxon>
    </lineage>
</organism>
<gene>
    <name evidence="1" type="ORF">HMPREF9390_0506</name>
</gene>
<dbReference type="AlphaFoldDB" id="A0ABC9PCT5"/>
<reference evidence="1 2" key="1">
    <citation type="submission" date="2011-01" db="EMBL/GenBank/DDBJ databases">
        <authorList>
            <person name="Muzny D."/>
            <person name="Qin X."/>
            <person name="Buhay C."/>
            <person name="Dugan-Rocha S."/>
            <person name="Ding Y."/>
            <person name="Chen G."/>
            <person name="Hawes A."/>
            <person name="Holder M."/>
            <person name="Jhangiani S."/>
            <person name="Johnson A."/>
            <person name="Khan Z."/>
            <person name="Li Z."/>
            <person name="Liu W."/>
            <person name="Liu X."/>
            <person name="Perez L."/>
            <person name="Shen H."/>
            <person name="Wang Q."/>
            <person name="Watt J."/>
            <person name="Xi L."/>
            <person name="Xin Y."/>
            <person name="Zhou J."/>
            <person name="Deng J."/>
            <person name="Jiang H."/>
            <person name="Liu Y."/>
            <person name="Qu J."/>
            <person name="Song X.-Z."/>
            <person name="Zhang L."/>
            <person name="Villasana D."/>
            <person name="Johnson A."/>
            <person name="Liu J."/>
            <person name="Liyanage D."/>
            <person name="Lorensuhewa L."/>
            <person name="Robinson T."/>
            <person name="Song A."/>
            <person name="Song B.-B."/>
            <person name="Dinh H."/>
            <person name="Thornton R."/>
            <person name="Coyle M."/>
            <person name="Francisco L."/>
            <person name="Jackson L."/>
            <person name="Javaid M."/>
            <person name="Korchina V."/>
            <person name="Kovar C."/>
            <person name="Mata R."/>
            <person name="Mathew T."/>
            <person name="Ngo R."/>
            <person name="Nguyen L."/>
            <person name="Nguyen N."/>
            <person name="Okwuonu G."/>
            <person name="Ongeri F."/>
            <person name="Pham C."/>
            <person name="Simmons D."/>
            <person name="Wilczek-Boney K."/>
            <person name="Hale W."/>
            <person name="Jakkamsetti A."/>
            <person name="Pham P."/>
            <person name="Ruth R."/>
            <person name="San Lucas F."/>
            <person name="Warren J."/>
            <person name="Zhang J."/>
            <person name="Zhao Z."/>
            <person name="Zhou C."/>
            <person name="Zhu D."/>
            <person name="Lee S."/>
            <person name="Bess C."/>
            <person name="Blankenburg K."/>
            <person name="Forbes L."/>
            <person name="Fu Q."/>
            <person name="Gubbala S."/>
            <person name="Hirani K."/>
            <person name="Jayaseelan J.C."/>
            <person name="Lara F."/>
            <person name="Munidasa M."/>
            <person name="Palculict T."/>
            <person name="Patil S."/>
            <person name="Pu L.-L."/>
            <person name="Saada N."/>
            <person name="Tang L."/>
            <person name="Weissenberger G."/>
            <person name="Zhu Y."/>
            <person name="Hemphill L."/>
            <person name="Shang Y."/>
            <person name="Youmans B."/>
            <person name="Ayvaz T."/>
            <person name="Ross M."/>
            <person name="Santibanez J."/>
            <person name="Aqrawi P."/>
            <person name="Gross S."/>
            <person name="Joshi V."/>
            <person name="Fowler G."/>
            <person name="Nazareth L."/>
            <person name="Reid J."/>
            <person name="Worley K."/>
            <person name="Petrosino J."/>
            <person name="Highlander S."/>
            <person name="Gibbs R."/>
        </authorList>
    </citation>
    <scope>NUCLEOTIDE SEQUENCE [LARGE SCALE GENOMIC DNA]</scope>
    <source>
        <strain evidence="1 2">SK405</strain>
    </source>
</reference>
<name>A0ABC9PCT5_STRSA</name>
<dbReference type="Proteomes" id="UP000003857">
    <property type="component" value="Unassembled WGS sequence"/>
</dbReference>
<protein>
    <submittedName>
        <fullName evidence="1">Uncharacterized protein</fullName>
    </submittedName>
</protein>
<evidence type="ECO:0000313" key="2">
    <source>
        <dbReference type="Proteomes" id="UP000003857"/>
    </source>
</evidence>
<accession>A0ABC9PCT5</accession>
<proteinExistence type="predicted"/>
<dbReference type="EMBL" id="AEWZ01000002">
    <property type="protein sequence ID" value="EGC24717.1"/>
    <property type="molecule type" value="Genomic_DNA"/>
</dbReference>
<comment type="caution">
    <text evidence="1">The sequence shown here is derived from an EMBL/GenBank/DDBJ whole genome shotgun (WGS) entry which is preliminary data.</text>
</comment>